<gene>
    <name evidence="1" type="ORF">E6C60_0254</name>
</gene>
<accession>A0A4P8XHR5</accession>
<protein>
    <submittedName>
        <fullName evidence="1">Uncharacterized protein</fullName>
    </submittedName>
</protein>
<dbReference type="EMBL" id="CP040396">
    <property type="protein sequence ID" value="QCT00980.1"/>
    <property type="molecule type" value="Genomic_DNA"/>
</dbReference>
<dbReference type="Proteomes" id="UP000300879">
    <property type="component" value="Chromosome"/>
</dbReference>
<name>A0A4P8XHR5_9BACL</name>
<organism evidence="1 2">
    <name type="scientific">Paenibacillus algicola</name>
    <dbReference type="NCBI Taxonomy" id="2565926"/>
    <lineage>
        <taxon>Bacteria</taxon>
        <taxon>Bacillati</taxon>
        <taxon>Bacillota</taxon>
        <taxon>Bacilli</taxon>
        <taxon>Bacillales</taxon>
        <taxon>Paenibacillaceae</taxon>
        <taxon>Paenibacillus</taxon>
    </lineage>
</organism>
<evidence type="ECO:0000313" key="1">
    <source>
        <dbReference type="EMBL" id="QCT00980.1"/>
    </source>
</evidence>
<dbReference type="AlphaFoldDB" id="A0A4P8XHR5"/>
<proteinExistence type="predicted"/>
<reference evidence="1 2" key="1">
    <citation type="submission" date="2019-05" db="EMBL/GenBank/DDBJ databases">
        <authorList>
            <person name="Chen C."/>
        </authorList>
    </citation>
    <scope>NUCLEOTIDE SEQUENCE [LARGE SCALE GENOMIC DNA]</scope>
    <source>
        <strain evidence="1 2">HB172198</strain>
    </source>
</reference>
<sequence>MTSVNREFKRYHYAVGSCNQLQKKRVALLRWSIEQRIGRLARC</sequence>
<dbReference type="KEGG" id="palo:E6C60_0254"/>
<evidence type="ECO:0000313" key="2">
    <source>
        <dbReference type="Proteomes" id="UP000300879"/>
    </source>
</evidence>
<keyword evidence="2" id="KW-1185">Reference proteome</keyword>